<keyword evidence="3" id="KW-1185">Reference proteome</keyword>
<accession>A0ABV2QDQ5</accession>
<dbReference type="InterPro" id="IPR021457">
    <property type="entry name" value="DUF3108"/>
</dbReference>
<evidence type="ECO:0000313" key="3">
    <source>
        <dbReference type="Proteomes" id="UP001549320"/>
    </source>
</evidence>
<evidence type="ECO:0000256" key="1">
    <source>
        <dbReference type="SAM" id="MobiDB-lite"/>
    </source>
</evidence>
<proteinExistence type="predicted"/>
<organism evidence="2 3">
    <name type="scientific">Ottowia thiooxydans</name>
    <dbReference type="NCBI Taxonomy" id="219182"/>
    <lineage>
        <taxon>Bacteria</taxon>
        <taxon>Pseudomonadati</taxon>
        <taxon>Pseudomonadota</taxon>
        <taxon>Betaproteobacteria</taxon>
        <taxon>Burkholderiales</taxon>
        <taxon>Comamonadaceae</taxon>
        <taxon>Ottowia</taxon>
    </lineage>
</organism>
<dbReference type="EMBL" id="JBEPSH010000008">
    <property type="protein sequence ID" value="MET4579161.1"/>
    <property type="molecule type" value="Genomic_DNA"/>
</dbReference>
<sequence length="375" mass="40277">MATFVALALHVVALAWLTNLLQPPSVLKEVSEPFYTRTITPQPPEPPPTTTVSAPPPPKPSVRVASAKPGKVPTAKPPQTPASAPLQETAPDTLAAEPAEDKPTDLAAQEPAATPGETASAPALAQAPSNSASDPASQVAGTEGSPAPAPVPSASASDTPPAFLATWPANTRLRYSLGGNFRGELHGNAQVRWQREGTRYQAVVQLDLGILMSSRFTSQGEITERGLRPELYEEQVRSKRRGVRIGEDIRLDNGERVPRPEEIQDAASQFLELGHRFSTGQVQLKPGSQINFWLARPGGVDEWTYDVVGEDTVQLPGLGPTPAFHLKPRPLAKPRSSVSAEIWFAPSLQYLPVRIRLTSGPDTYVDLMVETVEQN</sequence>
<feature type="compositionally biased region" description="Pro residues" evidence="1">
    <location>
        <begin position="41"/>
        <end position="60"/>
    </location>
</feature>
<evidence type="ECO:0000313" key="2">
    <source>
        <dbReference type="EMBL" id="MET4579161.1"/>
    </source>
</evidence>
<dbReference type="Pfam" id="PF11306">
    <property type="entry name" value="DUF3108"/>
    <property type="match status" value="1"/>
</dbReference>
<name>A0ABV2QDQ5_9BURK</name>
<feature type="region of interest" description="Disordered" evidence="1">
    <location>
        <begin position="37"/>
        <end position="158"/>
    </location>
</feature>
<protein>
    <recommendedName>
        <fullName evidence="4">DUF3108 domain-containing protein</fullName>
    </recommendedName>
</protein>
<dbReference type="RefSeq" id="WP_354446989.1">
    <property type="nucleotide sequence ID" value="NZ_JBEPSH010000008.1"/>
</dbReference>
<comment type="caution">
    <text evidence="2">The sequence shown here is derived from an EMBL/GenBank/DDBJ whole genome shotgun (WGS) entry which is preliminary data.</text>
</comment>
<gene>
    <name evidence="2" type="ORF">ABIE13_004284</name>
</gene>
<evidence type="ECO:0008006" key="4">
    <source>
        <dbReference type="Google" id="ProtNLM"/>
    </source>
</evidence>
<feature type="compositionally biased region" description="Polar residues" evidence="1">
    <location>
        <begin position="127"/>
        <end position="140"/>
    </location>
</feature>
<reference evidence="2 3" key="1">
    <citation type="submission" date="2024-06" db="EMBL/GenBank/DDBJ databases">
        <title>Sorghum-associated microbial communities from plants grown in Nebraska, USA.</title>
        <authorList>
            <person name="Schachtman D."/>
        </authorList>
    </citation>
    <scope>NUCLEOTIDE SEQUENCE [LARGE SCALE GENOMIC DNA]</scope>
    <source>
        <strain evidence="2 3">2709</strain>
    </source>
</reference>
<dbReference type="Proteomes" id="UP001549320">
    <property type="component" value="Unassembled WGS sequence"/>
</dbReference>